<dbReference type="SUPFAM" id="SSF69179">
    <property type="entry name" value="Integrin domains"/>
    <property type="match status" value="1"/>
</dbReference>
<evidence type="ECO:0000256" key="3">
    <source>
        <dbReference type="ARBA" id="ARBA00007449"/>
    </source>
</evidence>
<dbReference type="GO" id="GO:0005925">
    <property type="term" value="C:focal adhesion"/>
    <property type="evidence" value="ECO:0007669"/>
    <property type="project" value="TreeGrafter"/>
</dbReference>
<keyword evidence="4" id="KW-1003">Cell membrane</keyword>
<evidence type="ECO:0000256" key="7">
    <source>
        <dbReference type="ARBA" id="ARBA00022692"/>
    </source>
</evidence>
<keyword evidence="6" id="KW-0597">Phosphoprotein</keyword>
<dbReference type="InterPro" id="IPR057243">
    <property type="entry name" value="Integrin_I-EGF_CS"/>
</dbReference>
<evidence type="ECO:0000256" key="22">
    <source>
        <dbReference type="ARBA" id="ARBA00023273"/>
    </source>
</evidence>
<evidence type="ECO:0000256" key="8">
    <source>
        <dbReference type="ARBA" id="ARBA00022723"/>
    </source>
</evidence>
<dbReference type="Gene3D" id="1.20.5.100">
    <property type="entry name" value="Cytochrome c1, transmembrane anchor, C-terminal"/>
    <property type="match status" value="1"/>
</dbReference>
<dbReference type="SMART" id="SM00187">
    <property type="entry name" value="INB"/>
    <property type="match status" value="1"/>
</dbReference>
<dbReference type="Pfam" id="PF08725">
    <property type="entry name" value="Integrin_b_cyt"/>
    <property type="match status" value="1"/>
</dbReference>
<dbReference type="AlphaFoldDB" id="A0A433U8W0"/>
<feature type="disulfide bond" evidence="24">
    <location>
        <begin position="557"/>
        <end position="562"/>
    </location>
</feature>
<proteinExistence type="inferred from homology"/>
<feature type="disulfide bond" evidence="24">
    <location>
        <begin position="74"/>
        <end position="108"/>
    </location>
</feature>
<dbReference type="STRING" id="188477.A0A433U8W0"/>
<evidence type="ECO:0000256" key="26">
    <source>
        <dbReference type="SAM" id="Phobius"/>
    </source>
</evidence>
<evidence type="ECO:0000256" key="12">
    <source>
        <dbReference type="ARBA" id="ARBA00022842"/>
    </source>
</evidence>
<dbReference type="PANTHER" id="PTHR10082:SF60">
    <property type="entry name" value="INTEGRIN BETA-PS"/>
    <property type="match status" value="1"/>
</dbReference>
<gene>
    <name evidence="30" type="ORF">EGW08_002009</name>
</gene>
<dbReference type="Pfam" id="PF07974">
    <property type="entry name" value="EGF_2"/>
    <property type="match status" value="1"/>
</dbReference>
<dbReference type="InterPro" id="IPR014836">
    <property type="entry name" value="Integrin_bsu_cyt_dom"/>
</dbReference>
<comment type="caution">
    <text evidence="30">The sequence shown here is derived from an EMBL/GenBank/DDBJ whole genome shotgun (WGS) entry which is preliminary data.</text>
</comment>
<dbReference type="Pfam" id="PF00362">
    <property type="entry name" value="Integrin_beta"/>
    <property type="match status" value="1"/>
</dbReference>
<keyword evidence="8" id="KW-0479">Metal-binding</keyword>
<evidence type="ECO:0000259" key="29">
    <source>
        <dbReference type="SMART" id="SM01242"/>
    </source>
</evidence>
<feature type="disulfide bond" evidence="24">
    <location>
        <begin position="503"/>
        <end position="515"/>
    </location>
</feature>
<dbReference type="FunFam" id="2.10.25.10:FF:000075">
    <property type="entry name" value="Integrin beta"/>
    <property type="match status" value="1"/>
</dbReference>
<dbReference type="SUPFAM" id="SSF103575">
    <property type="entry name" value="Plexin repeat"/>
    <property type="match status" value="1"/>
</dbReference>
<dbReference type="SUPFAM" id="SSF69687">
    <property type="entry name" value="Integrin beta tail domain"/>
    <property type="match status" value="1"/>
</dbReference>
<dbReference type="FunFam" id="2.10.25.10:FF:000036">
    <property type="entry name" value="Integrin beta"/>
    <property type="match status" value="1"/>
</dbReference>
<dbReference type="SMART" id="SM01241">
    <property type="entry name" value="Integrin_b_cyt"/>
    <property type="match status" value="1"/>
</dbReference>
<dbReference type="GO" id="GO:0009986">
    <property type="term" value="C:cell surface"/>
    <property type="evidence" value="ECO:0007669"/>
    <property type="project" value="TreeGrafter"/>
</dbReference>
<evidence type="ECO:0000256" key="6">
    <source>
        <dbReference type="ARBA" id="ARBA00022553"/>
    </source>
</evidence>
<keyword evidence="19 24" id="KW-1015">Disulfide bond</keyword>
<comment type="subcellular location">
    <subcellularLocation>
        <location evidence="2">Cell junction</location>
    </subcellularLocation>
    <subcellularLocation>
        <location evidence="25">Cell membrane</location>
        <topology evidence="25">Single-pass type I membrane protein</topology>
    </subcellularLocation>
    <subcellularLocation>
        <location evidence="1">Cell projection</location>
        <location evidence="1">Lamellipodium membrane</location>
    </subcellularLocation>
    <subcellularLocation>
        <location evidence="23">Postsynaptic cell membrane</location>
        <topology evidence="23">Single-pass type I membrane protein</topology>
    </subcellularLocation>
</comment>
<protein>
    <recommendedName>
        <fullName evidence="25">Integrin beta</fullName>
    </recommendedName>
</protein>
<keyword evidence="5" id="KW-0245">EGF-like domain</keyword>
<feature type="disulfide bond" evidence="24">
    <location>
        <begin position="71"/>
        <end position="81"/>
    </location>
</feature>
<evidence type="ECO:0000256" key="5">
    <source>
        <dbReference type="ARBA" id="ARBA00022536"/>
    </source>
</evidence>
<sequence length="816" mass="90882">KFPTSRASPESGDKTFRSALSDIEVLCSGYILTMEMKKVLVLVPVFCLFVGAFSDKSEHNPCHSSEAQKSCGACIAAGKDCGWCVSPLYEKENRLRCDTYENHARGKCDTDQIQFPIVDSLEVDNVDVRDGDTPQEAVQIQPQKVRLSIRPNYPVRIPLIFRQAENYPVDLYYLMDLSNSMEDDRENLAELGTEIAKQMSIITKNFRLGFGSFVDKVVSPFVSTVPKKLRTPCQDCEPPYGFKNQLKLDLETRKFSQQVRAARVSGNLDAPEGGFDAIMQAIACEGEIGWRNISRRMIVFSTDAGFHYAGDGKLGGIVTPNDGECHLENGLYTMSSFLDYPSVGQIVNKIKEKEVSIIFAITEDQFEIYEQLSNIIEGSTVGVLANDSSNIVKLIEENYDKITSKVTLKAKDVGDNITVQFYSRCFGGEEKLTSECQNLRIGQTVSFVAEVTVTECPKDRNLWKRELYIQPVGFQEKLTLEIDLICECDCEKPENEEIDSEKCSNGNGTFECGKCTCDPGRYGKFCECRADDVSSTDSIKLCIQANATVPCSGRGECTCGECVCNARSSDLTQTFSGEYCECDDYSCNQYKEQICGGPTRGVCDCGVCFCNPGFNGTACECELSQEKCKTERGLVCNNHGDCNCGECTCDEGYSGLTCEQCFNCRSCRDFEDCVKCHADKEKECPRDLICPIAMEVVPKLKESIDHQLCRVEDDNECFIEFTIIDNEYGEAVIEIEEEPACPKPVNILAIVGGVVAGIVLVGLLLLLVWKLLTYIHDTREFAKFEKERQNAKWDTGENPIYKQATSTFKNPTYGGR</sequence>
<dbReference type="GO" id="GO:0033627">
    <property type="term" value="P:cell adhesion mediated by integrin"/>
    <property type="evidence" value="ECO:0007669"/>
    <property type="project" value="TreeGrafter"/>
</dbReference>
<evidence type="ECO:0000256" key="20">
    <source>
        <dbReference type="ARBA" id="ARBA00023180"/>
    </source>
</evidence>
<dbReference type="InterPro" id="IPR012896">
    <property type="entry name" value="Integrin_bsu_tail"/>
</dbReference>
<dbReference type="FunFam" id="3.40.50.410:FF:000002">
    <property type="entry name" value="Integrin beta"/>
    <property type="match status" value="1"/>
</dbReference>
<keyword evidence="18 26" id="KW-0472">Membrane</keyword>
<keyword evidence="7 25" id="KW-0812">Transmembrane</keyword>
<feature type="disulfide bond" evidence="24">
    <location>
        <begin position="564"/>
        <end position="580"/>
    </location>
</feature>
<accession>A0A433U8W0</accession>
<dbReference type="InterPro" id="IPR040622">
    <property type="entry name" value="EGF_integrin_1"/>
</dbReference>
<evidence type="ECO:0000256" key="10">
    <source>
        <dbReference type="ARBA" id="ARBA00022737"/>
    </source>
</evidence>
<keyword evidence="15 26" id="KW-1133">Transmembrane helix</keyword>
<dbReference type="Gene3D" id="3.30.1680.10">
    <property type="entry name" value="ligand-binding face of the semaphorins, domain 2"/>
    <property type="match status" value="1"/>
</dbReference>
<keyword evidence="14" id="KW-0965">Cell junction</keyword>
<feature type="domain" description="Integrin beta subunit cytoplasmic" evidence="28">
    <location>
        <begin position="770"/>
        <end position="816"/>
    </location>
</feature>
<keyword evidence="13 25" id="KW-0130">Cell adhesion</keyword>
<comment type="similarity">
    <text evidence="3 25">Belongs to the integrin beta chain family.</text>
</comment>
<dbReference type="PROSITE" id="PS52047">
    <property type="entry name" value="I_EGF_2"/>
    <property type="match status" value="2"/>
</dbReference>
<dbReference type="GO" id="GO:0031258">
    <property type="term" value="C:lamellipodium membrane"/>
    <property type="evidence" value="ECO:0007669"/>
    <property type="project" value="UniProtKB-SubCell"/>
</dbReference>
<feature type="disulfide bond" evidence="24">
    <location>
        <begin position="528"/>
        <end position="542"/>
    </location>
</feature>
<dbReference type="OrthoDB" id="410592at2759"/>
<organism evidence="30 31">
    <name type="scientific">Elysia chlorotica</name>
    <name type="common">Eastern emerald elysia</name>
    <name type="synonym">Sea slug</name>
    <dbReference type="NCBI Taxonomy" id="188477"/>
    <lineage>
        <taxon>Eukaryota</taxon>
        <taxon>Metazoa</taxon>
        <taxon>Spiralia</taxon>
        <taxon>Lophotrochozoa</taxon>
        <taxon>Mollusca</taxon>
        <taxon>Gastropoda</taxon>
        <taxon>Heterobranchia</taxon>
        <taxon>Euthyneura</taxon>
        <taxon>Panpulmonata</taxon>
        <taxon>Sacoglossa</taxon>
        <taxon>Placobranchoidea</taxon>
        <taxon>Plakobranchidae</taxon>
        <taxon>Elysia</taxon>
    </lineage>
</organism>
<feature type="disulfide bond" evidence="24">
    <location>
        <begin position="284"/>
        <end position="325"/>
    </location>
</feature>
<dbReference type="FunFam" id="1.20.5.100:FF:000002">
    <property type="entry name" value="Integrin beta"/>
    <property type="match status" value="1"/>
</dbReference>
<name>A0A433U8W0_ELYCH</name>
<keyword evidence="9" id="KW-0732">Signal</keyword>
<keyword evidence="17 25" id="KW-0401">Integrin</keyword>
<evidence type="ECO:0000313" key="31">
    <source>
        <dbReference type="Proteomes" id="UP000271974"/>
    </source>
</evidence>
<dbReference type="EMBL" id="RQTK01000037">
    <property type="protein sequence ID" value="RUS90228.1"/>
    <property type="molecule type" value="Genomic_DNA"/>
</dbReference>
<evidence type="ECO:0000256" key="25">
    <source>
        <dbReference type="RuleBase" id="RU000633"/>
    </source>
</evidence>
<evidence type="ECO:0000256" key="16">
    <source>
        <dbReference type="ARBA" id="ARBA00023018"/>
    </source>
</evidence>
<dbReference type="Proteomes" id="UP000271974">
    <property type="component" value="Unassembled WGS sequence"/>
</dbReference>
<feature type="disulfide bond" evidence="24">
    <location>
        <begin position="603"/>
        <end position="608"/>
    </location>
</feature>
<feature type="disulfide bond" evidence="24">
    <location>
        <begin position="667"/>
        <end position="676"/>
    </location>
</feature>
<evidence type="ECO:0000256" key="19">
    <source>
        <dbReference type="ARBA" id="ARBA00023157"/>
    </source>
</evidence>
<dbReference type="Gene3D" id="2.10.25.10">
    <property type="entry name" value="Laminin"/>
    <property type="match status" value="4"/>
</dbReference>
<evidence type="ECO:0000256" key="18">
    <source>
        <dbReference type="ARBA" id="ARBA00023136"/>
    </source>
</evidence>
<dbReference type="SMART" id="SM01242">
    <property type="entry name" value="Integrin_B_tail"/>
    <property type="match status" value="1"/>
</dbReference>
<evidence type="ECO:0000256" key="14">
    <source>
        <dbReference type="ARBA" id="ARBA00022949"/>
    </source>
</evidence>
<dbReference type="GO" id="GO:0005178">
    <property type="term" value="F:integrin binding"/>
    <property type="evidence" value="ECO:0007669"/>
    <property type="project" value="TreeGrafter"/>
</dbReference>
<feature type="disulfide bond" evidence="24">
    <location>
        <begin position="649"/>
        <end position="658"/>
    </location>
</feature>
<keyword evidence="11" id="KW-0106">Calcium</keyword>
<feature type="disulfide bond" evidence="24">
    <location>
        <begin position="605"/>
        <end position="636"/>
    </location>
</feature>
<dbReference type="PIRSF" id="PIRSF002512">
    <property type="entry name" value="Integrin_B"/>
    <property type="match status" value="1"/>
</dbReference>
<evidence type="ECO:0000256" key="24">
    <source>
        <dbReference type="PIRSR" id="PIRSR002512-1"/>
    </source>
</evidence>
<feature type="disulfide bond" evidence="24">
    <location>
        <begin position="84"/>
        <end position="97"/>
    </location>
</feature>
<dbReference type="PRINTS" id="PR01186">
    <property type="entry name" value="INTEGRINB"/>
</dbReference>
<evidence type="ECO:0000256" key="17">
    <source>
        <dbReference type="ARBA" id="ARBA00023037"/>
    </source>
</evidence>
<dbReference type="GO" id="GO:0008284">
    <property type="term" value="P:positive regulation of cell population proliferation"/>
    <property type="evidence" value="ECO:0007669"/>
    <property type="project" value="UniProtKB-ARBA"/>
</dbReference>
<feature type="disulfide bond" evidence="24">
    <location>
        <begin position="644"/>
        <end position="690"/>
    </location>
</feature>
<dbReference type="Pfam" id="PF23105">
    <property type="entry name" value="EGF_integrin"/>
    <property type="match status" value="1"/>
</dbReference>
<keyword evidence="31" id="KW-1185">Reference proteome</keyword>
<keyword evidence="10" id="KW-0677">Repeat</keyword>
<keyword evidence="16" id="KW-0770">Synapse</keyword>
<dbReference type="GO" id="GO:0016477">
    <property type="term" value="P:cell migration"/>
    <property type="evidence" value="ECO:0007669"/>
    <property type="project" value="TreeGrafter"/>
</dbReference>
<evidence type="ECO:0000259" key="27">
    <source>
        <dbReference type="SMART" id="SM00187"/>
    </source>
</evidence>
<keyword evidence="22" id="KW-0966">Cell projection</keyword>
<feature type="disulfide bond" evidence="24">
    <location>
        <begin position="512"/>
        <end position="551"/>
    </location>
</feature>
<dbReference type="InterPro" id="IPR036349">
    <property type="entry name" value="Integrin_bsu_tail_dom_sf"/>
</dbReference>
<evidence type="ECO:0000259" key="28">
    <source>
        <dbReference type="SMART" id="SM01241"/>
    </source>
</evidence>
<dbReference type="Gene3D" id="3.40.50.410">
    <property type="entry name" value="von Willebrand factor, type A domain"/>
    <property type="match status" value="1"/>
</dbReference>
<dbReference type="PANTHER" id="PTHR10082">
    <property type="entry name" value="INTEGRIN BETA SUBUNIT"/>
    <property type="match status" value="1"/>
</dbReference>
<dbReference type="InterPro" id="IPR002369">
    <property type="entry name" value="Integrin_bsu_VWA"/>
</dbReference>
<evidence type="ECO:0000256" key="2">
    <source>
        <dbReference type="ARBA" id="ARBA00004282"/>
    </source>
</evidence>
<dbReference type="InterPro" id="IPR036465">
    <property type="entry name" value="vWFA_dom_sf"/>
</dbReference>
<feature type="disulfide bond" evidence="24">
    <location>
        <begin position="486"/>
        <end position="490"/>
    </location>
</feature>
<evidence type="ECO:0000256" key="15">
    <source>
        <dbReference type="ARBA" id="ARBA00022989"/>
    </source>
</evidence>
<feature type="disulfide bond" evidence="24">
    <location>
        <begin position="673"/>
        <end position="741"/>
    </location>
</feature>
<dbReference type="InterPro" id="IPR057073">
    <property type="entry name" value="EGF_integrin_2"/>
</dbReference>
<evidence type="ECO:0000256" key="23">
    <source>
        <dbReference type="ARBA" id="ARBA00035006"/>
    </source>
</evidence>
<keyword evidence="20" id="KW-0325">Glycoprotein</keyword>
<feature type="disulfide bond" evidence="24">
    <location>
        <begin position="582"/>
        <end position="587"/>
    </location>
</feature>
<evidence type="ECO:0000256" key="9">
    <source>
        <dbReference type="ARBA" id="ARBA00022729"/>
    </source>
</evidence>
<dbReference type="PROSITE" id="PS00243">
    <property type="entry name" value="I_EGF_1"/>
    <property type="match status" value="2"/>
</dbReference>
<keyword evidence="12" id="KW-0460">Magnesium</keyword>
<feature type="disulfide bond" evidence="24">
    <location>
        <begin position="621"/>
        <end position="628"/>
    </location>
</feature>
<dbReference type="SUPFAM" id="SSF57196">
    <property type="entry name" value="EGF/Laminin"/>
    <property type="match status" value="2"/>
</dbReference>
<feature type="disulfide bond" evidence="24">
    <location>
        <begin position="610"/>
        <end position="619"/>
    </location>
</feature>
<feature type="disulfide bond" evidence="24">
    <location>
        <begin position="642"/>
        <end position="647"/>
    </location>
</feature>
<evidence type="ECO:0000313" key="30">
    <source>
        <dbReference type="EMBL" id="RUS90228.1"/>
    </source>
</evidence>
<dbReference type="Pfam" id="PF18372">
    <property type="entry name" value="I-EGF_1"/>
    <property type="match status" value="1"/>
</dbReference>
<evidence type="ECO:0000256" key="21">
    <source>
        <dbReference type="ARBA" id="ARBA00023257"/>
    </source>
</evidence>
<feature type="disulfide bond" evidence="24">
    <location>
        <begin position="517"/>
        <end position="526"/>
    </location>
</feature>
<dbReference type="GO" id="GO:0007229">
    <property type="term" value="P:integrin-mediated signaling pathway"/>
    <property type="evidence" value="ECO:0007669"/>
    <property type="project" value="UniProtKB-KW"/>
</dbReference>
<feature type="transmembrane region" description="Helical" evidence="26">
    <location>
        <begin position="747"/>
        <end position="769"/>
    </location>
</feature>
<evidence type="ECO:0000256" key="1">
    <source>
        <dbReference type="ARBA" id="ARBA00004121"/>
    </source>
</evidence>
<evidence type="ECO:0000256" key="11">
    <source>
        <dbReference type="ARBA" id="ARBA00022837"/>
    </source>
</evidence>
<evidence type="ECO:0000256" key="13">
    <source>
        <dbReference type="ARBA" id="ARBA00022889"/>
    </source>
</evidence>
<feature type="domain" description="Integrin beta subunit tail" evidence="29">
    <location>
        <begin position="667"/>
        <end position="746"/>
    </location>
</feature>
<dbReference type="GO" id="GO:0045211">
    <property type="term" value="C:postsynaptic membrane"/>
    <property type="evidence" value="ECO:0007669"/>
    <property type="project" value="UniProtKB-SubCell"/>
</dbReference>
<dbReference type="InterPro" id="IPR032695">
    <property type="entry name" value="Integrin_dom_sf"/>
</dbReference>
<dbReference type="GO" id="GO:0030335">
    <property type="term" value="P:positive regulation of cell migration"/>
    <property type="evidence" value="ECO:0007669"/>
    <property type="project" value="UniProtKB-ARBA"/>
</dbReference>
<feature type="disulfide bond" evidence="24">
    <location>
        <begin position="425"/>
        <end position="436"/>
    </location>
</feature>
<feature type="non-terminal residue" evidence="30">
    <location>
        <position position="1"/>
    </location>
</feature>
<keyword evidence="21" id="KW-0628">Postsynaptic cell membrane</keyword>
<evidence type="ECO:0000256" key="4">
    <source>
        <dbReference type="ARBA" id="ARBA00022475"/>
    </source>
</evidence>
<dbReference type="GO" id="GO:0008305">
    <property type="term" value="C:integrin complex"/>
    <property type="evidence" value="ECO:0007669"/>
    <property type="project" value="TreeGrafter"/>
</dbReference>
<feature type="disulfide bond" evidence="24">
    <location>
        <begin position="233"/>
        <end position="236"/>
    </location>
</feature>
<feature type="domain" description="Integrin beta subunit VWA" evidence="27">
    <location>
        <begin position="70"/>
        <end position="488"/>
    </location>
</feature>
<dbReference type="SUPFAM" id="SSF53300">
    <property type="entry name" value="vWA-like"/>
    <property type="match status" value="1"/>
</dbReference>
<dbReference type="Gene3D" id="2.60.40.1510">
    <property type="entry name" value="ntegrin, alpha v. Chain A, domain 3"/>
    <property type="match status" value="1"/>
</dbReference>
<dbReference type="GO" id="GO:0098609">
    <property type="term" value="P:cell-cell adhesion"/>
    <property type="evidence" value="ECO:0007669"/>
    <property type="project" value="TreeGrafter"/>
</dbReference>
<dbReference type="InterPro" id="IPR013111">
    <property type="entry name" value="EGF_extracell"/>
</dbReference>
<feature type="disulfide bond" evidence="24">
    <location>
        <begin position="559"/>
        <end position="595"/>
    </location>
</feature>
<dbReference type="InterPro" id="IPR015812">
    <property type="entry name" value="Integrin_bsu"/>
</dbReference>
<dbReference type="GO" id="GO:0007160">
    <property type="term" value="P:cell-matrix adhesion"/>
    <property type="evidence" value="ECO:0007669"/>
    <property type="project" value="TreeGrafter"/>
</dbReference>
<reference evidence="30 31" key="1">
    <citation type="submission" date="2019-01" db="EMBL/GenBank/DDBJ databases">
        <title>A draft genome assembly of the solar-powered sea slug Elysia chlorotica.</title>
        <authorList>
            <person name="Cai H."/>
            <person name="Li Q."/>
            <person name="Fang X."/>
            <person name="Li J."/>
            <person name="Curtis N.E."/>
            <person name="Altenburger A."/>
            <person name="Shibata T."/>
            <person name="Feng M."/>
            <person name="Maeda T."/>
            <person name="Schwartz J.A."/>
            <person name="Shigenobu S."/>
            <person name="Lundholm N."/>
            <person name="Nishiyama T."/>
            <person name="Yang H."/>
            <person name="Hasebe M."/>
            <person name="Li S."/>
            <person name="Pierce S.K."/>
            <person name="Wang J."/>
        </authorList>
    </citation>
    <scope>NUCLEOTIDE SEQUENCE [LARGE SCALE GENOMIC DNA]</scope>
    <source>
        <strain evidence="30">EC2010</strain>
        <tissue evidence="30">Whole organism of an adult</tissue>
    </source>
</reference>
<dbReference type="GO" id="GO:0046872">
    <property type="term" value="F:metal ion binding"/>
    <property type="evidence" value="ECO:0007669"/>
    <property type="project" value="UniProtKB-KW"/>
</dbReference>